<dbReference type="InterPro" id="IPR006140">
    <property type="entry name" value="D-isomer_DH_NAD-bd"/>
</dbReference>
<feature type="domain" description="D-isomer specific 2-hydroxyacid dehydrogenase NAD-binding" evidence="3">
    <location>
        <begin position="99"/>
        <end position="282"/>
    </location>
</feature>
<keyword evidence="1" id="KW-0560">Oxidoreductase</keyword>
<dbReference type="Proteomes" id="UP001501599">
    <property type="component" value="Unassembled WGS sequence"/>
</dbReference>
<dbReference type="SUPFAM" id="SSF52283">
    <property type="entry name" value="Formate/glycerate dehydrogenase catalytic domain-like"/>
    <property type="match status" value="1"/>
</dbReference>
<evidence type="ECO:0000259" key="3">
    <source>
        <dbReference type="Pfam" id="PF02826"/>
    </source>
</evidence>
<evidence type="ECO:0000256" key="2">
    <source>
        <dbReference type="ARBA" id="ARBA00023027"/>
    </source>
</evidence>
<dbReference type="EMBL" id="BAAAQT010000006">
    <property type="protein sequence ID" value="GAA2173908.1"/>
    <property type="molecule type" value="Genomic_DNA"/>
</dbReference>
<protein>
    <submittedName>
        <fullName evidence="4">Phosphoglycerate dehydrogenase</fullName>
    </submittedName>
</protein>
<proteinExistence type="predicted"/>
<accession>A0ABP5MK33</accession>
<organism evidence="4 5">
    <name type="scientific">Agrococcus versicolor</name>
    <dbReference type="NCBI Taxonomy" id="501482"/>
    <lineage>
        <taxon>Bacteria</taxon>
        <taxon>Bacillati</taxon>
        <taxon>Actinomycetota</taxon>
        <taxon>Actinomycetes</taxon>
        <taxon>Micrococcales</taxon>
        <taxon>Microbacteriaceae</taxon>
        <taxon>Agrococcus</taxon>
    </lineage>
</organism>
<name>A0ABP5MK33_9MICO</name>
<sequence length="315" mass="32785">MKVLVPTAVDGLDALPDAEVVRFDAAEAIPTEHRDADVLVGWGIGDDRLAEAARTLPRLRLVQLLSAGSDAALAAGFAPGVAICSGRTLHDRPVAEHALALVLAAARRLHTLVRAQLEHRWASELGGVQPEPSPGVFTTLRDARVTIWGYGSIGSTLAPHLQALGARVTGAATTARREGDVEVVDRDALPTLLESTDVLVMILPATDATRHALDADLLARLPRHAWVVNVGRGATVDEAALVAALEDGALGGAALDVTEVEPLPATSPLWDRDDVILTPHAAGGRPLGAAALVERTVRALADGAPLTNLVQVVGD</sequence>
<dbReference type="Gene3D" id="3.40.50.720">
    <property type="entry name" value="NAD(P)-binding Rossmann-like Domain"/>
    <property type="match status" value="2"/>
</dbReference>
<dbReference type="Pfam" id="PF02826">
    <property type="entry name" value="2-Hacid_dh_C"/>
    <property type="match status" value="1"/>
</dbReference>
<comment type="caution">
    <text evidence="4">The sequence shown here is derived from an EMBL/GenBank/DDBJ whole genome shotgun (WGS) entry which is preliminary data.</text>
</comment>
<reference evidence="5" key="1">
    <citation type="journal article" date="2019" name="Int. J. Syst. Evol. Microbiol.">
        <title>The Global Catalogue of Microorganisms (GCM) 10K type strain sequencing project: providing services to taxonomists for standard genome sequencing and annotation.</title>
        <authorList>
            <consortium name="The Broad Institute Genomics Platform"/>
            <consortium name="The Broad Institute Genome Sequencing Center for Infectious Disease"/>
            <person name="Wu L."/>
            <person name="Ma J."/>
        </authorList>
    </citation>
    <scope>NUCLEOTIDE SEQUENCE [LARGE SCALE GENOMIC DNA]</scope>
    <source>
        <strain evidence="5">JCM 16026</strain>
    </source>
</reference>
<dbReference type="PANTHER" id="PTHR43333">
    <property type="entry name" value="2-HACID_DH_C DOMAIN-CONTAINING PROTEIN"/>
    <property type="match status" value="1"/>
</dbReference>
<dbReference type="InterPro" id="IPR036291">
    <property type="entry name" value="NAD(P)-bd_dom_sf"/>
</dbReference>
<keyword evidence="2" id="KW-0520">NAD</keyword>
<evidence type="ECO:0000313" key="5">
    <source>
        <dbReference type="Proteomes" id="UP001501599"/>
    </source>
</evidence>
<dbReference type="SUPFAM" id="SSF51735">
    <property type="entry name" value="NAD(P)-binding Rossmann-fold domains"/>
    <property type="match status" value="1"/>
</dbReference>
<keyword evidence="5" id="KW-1185">Reference proteome</keyword>
<dbReference type="RefSeq" id="WP_344342776.1">
    <property type="nucleotide sequence ID" value="NZ_BAAAQT010000006.1"/>
</dbReference>
<gene>
    <name evidence="4" type="ORF">GCM10009846_17760</name>
</gene>
<dbReference type="PANTHER" id="PTHR43333:SF1">
    <property type="entry name" value="D-ISOMER SPECIFIC 2-HYDROXYACID DEHYDROGENASE NAD-BINDING DOMAIN-CONTAINING PROTEIN"/>
    <property type="match status" value="1"/>
</dbReference>
<evidence type="ECO:0000256" key="1">
    <source>
        <dbReference type="ARBA" id="ARBA00023002"/>
    </source>
</evidence>
<evidence type="ECO:0000313" key="4">
    <source>
        <dbReference type="EMBL" id="GAA2173908.1"/>
    </source>
</evidence>